<evidence type="ECO:0000256" key="9">
    <source>
        <dbReference type="ARBA" id="ARBA00022842"/>
    </source>
</evidence>
<dbReference type="InterPro" id="IPR006355">
    <property type="entry name" value="LHPP/HDHD2"/>
</dbReference>
<dbReference type="EMBL" id="HBUF01013249">
    <property type="protein sequence ID" value="CAG6608806.1"/>
    <property type="molecule type" value="Transcribed_RNA"/>
</dbReference>
<dbReference type="FunFam" id="3.40.50.1000:FF:000051">
    <property type="entry name" value="Phospholysine phosphohistidine inorganic pyrophosphate phosphatase"/>
    <property type="match status" value="1"/>
</dbReference>
<evidence type="ECO:0000256" key="10">
    <source>
        <dbReference type="ARBA" id="ARBA00023242"/>
    </source>
</evidence>
<organism evidence="16">
    <name type="scientific">Cacopsylla melanoneura</name>
    <dbReference type="NCBI Taxonomy" id="428564"/>
    <lineage>
        <taxon>Eukaryota</taxon>
        <taxon>Metazoa</taxon>
        <taxon>Ecdysozoa</taxon>
        <taxon>Arthropoda</taxon>
        <taxon>Hexapoda</taxon>
        <taxon>Insecta</taxon>
        <taxon>Pterygota</taxon>
        <taxon>Neoptera</taxon>
        <taxon>Paraneoptera</taxon>
        <taxon>Hemiptera</taxon>
        <taxon>Sternorrhyncha</taxon>
        <taxon>Psylloidea</taxon>
        <taxon>Psyllidae</taxon>
        <taxon>Psyllinae</taxon>
        <taxon>Cacopsylla</taxon>
    </lineage>
</organism>
<name>A0A8D8YGY0_9HEMI</name>
<dbReference type="EC" id="3.6.1.1" evidence="5"/>
<dbReference type="GO" id="GO:0004427">
    <property type="term" value="F:inorganic diphosphate phosphatase activity"/>
    <property type="evidence" value="ECO:0007669"/>
    <property type="project" value="UniProtKB-EC"/>
</dbReference>
<dbReference type="EMBL" id="HBUF01201516">
    <property type="protein sequence ID" value="CAG6662079.1"/>
    <property type="molecule type" value="Transcribed_RNA"/>
</dbReference>
<dbReference type="PANTHER" id="PTHR19288:SF46">
    <property type="entry name" value="HALOACID DEHALOGENASE-LIKE HYDROLASE DOMAIN-CONTAINING PROTEIN 2"/>
    <property type="match status" value="1"/>
</dbReference>
<dbReference type="NCBIfam" id="TIGR01460">
    <property type="entry name" value="HAD-SF-IIA"/>
    <property type="match status" value="1"/>
</dbReference>
<evidence type="ECO:0000256" key="15">
    <source>
        <dbReference type="SAM" id="SignalP"/>
    </source>
</evidence>
<dbReference type="GO" id="GO:0046872">
    <property type="term" value="F:metal ion binding"/>
    <property type="evidence" value="ECO:0007669"/>
    <property type="project" value="UniProtKB-KW"/>
</dbReference>
<dbReference type="Gene3D" id="3.40.50.1000">
    <property type="entry name" value="HAD superfamily/HAD-like"/>
    <property type="match status" value="2"/>
</dbReference>
<dbReference type="NCBIfam" id="TIGR01458">
    <property type="entry name" value="HAD-SF-IIA-hyp3"/>
    <property type="match status" value="1"/>
</dbReference>
<dbReference type="EMBL" id="HBUF01201514">
    <property type="protein sequence ID" value="CAG6662077.1"/>
    <property type="molecule type" value="Transcribed_RNA"/>
</dbReference>
<evidence type="ECO:0000256" key="1">
    <source>
        <dbReference type="ARBA" id="ARBA00001946"/>
    </source>
</evidence>
<comment type="catalytic activity">
    <reaction evidence="14">
        <text>diphosphate + H2O = 2 phosphate + H(+)</text>
        <dbReference type="Rhea" id="RHEA:24576"/>
        <dbReference type="ChEBI" id="CHEBI:15377"/>
        <dbReference type="ChEBI" id="CHEBI:15378"/>
        <dbReference type="ChEBI" id="CHEBI:33019"/>
        <dbReference type="ChEBI" id="CHEBI:43474"/>
        <dbReference type="EC" id="3.6.1.1"/>
    </reaction>
</comment>
<evidence type="ECO:0000256" key="3">
    <source>
        <dbReference type="ARBA" id="ARBA00004496"/>
    </source>
</evidence>
<dbReference type="EMBL" id="HBUF01376664">
    <property type="protein sequence ID" value="CAG6728614.1"/>
    <property type="molecule type" value="Transcribed_RNA"/>
</dbReference>
<keyword evidence="10" id="KW-0539">Nucleus</keyword>
<dbReference type="EMBL" id="HBUF01376663">
    <property type="protein sequence ID" value="CAG6728613.1"/>
    <property type="molecule type" value="Transcribed_RNA"/>
</dbReference>
<evidence type="ECO:0000256" key="11">
    <source>
        <dbReference type="ARBA" id="ARBA00037258"/>
    </source>
</evidence>
<dbReference type="SUPFAM" id="SSF56784">
    <property type="entry name" value="HAD-like"/>
    <property type="match status" value="1"/>
</dbReference>
<reference evidence="16" key="1">
    <citation type="submission" date="2021-05" db="EMBL/GenBank/DDBJ databases">
        <authorList>
            <person name="Alioto T."/>
            <person name="Alioto T."/>
            <person name="Gomez Garrido J."/>
        </authorList>
    </citation>
    <scope>NUCLEOTIDE SEQUENCE</scope>
</reference>
<feature type="chain" id="PRO_5036262576" description="Haloacid dehalogenase-like hydrolase domain-containing protein 2" evidence="15">
    <location>
        <begin position="41"/>
        <end position="300"/>
    </location>
</feature>
<dbReference type="EMBL" id="HBUF01013248">
    <property type="protein sequence ID" value="CAG6608805.1"/>
    <property type="molecule type" value="Transcribed_RNA"/>
</dbReference>
<dbReference type="GO" id="GO:0016791">
    <property type="term" value="F:phosphatase activity"/>
    <property type="evidence" value="ECO:0007669"/>
    <property type="project" value="InterPro"/>
</dbReference>
<dbReference type="InterPro" id="IPR006357">
    <property type="entry name" value="HAD-SF_hydro_IIA"/>
</dbReference>
<evidence type="ECO:0000256" key="5">
    <source>
        <dbReference type="ARBA" id="ARBA00012146"/>
    </source>
</evidence>
<evidence type="ECO:0000313" key="16">
    <source>
        <dbReference type="EMBL" id="CAG6728614.1"/>
    </source>
</evidence>
<evidence type="ECO:0000256" key="13">
    <source>
        <dbReference type="ARBA" id="ARBA00039666"/>
    </source>
</evidence>
<dbReference type="GO" id="GO:0005737">
    <property type="term" value="C:cytoplasm"/>
    <property type="evidence" value="ECO:0007669"/>
    <property type="project" value="UniProtKB-SubCell"/>
</dbReference>
<evidence type="ECO:0000256" key="7">
    <source>
        <dbReference type="ARBA" id="ARBA00022723"/>
    </source>
</evidence>
<dbReference type="GO" id="GO:0005634">
    <property type="term" value="C:nucleus"/>
    <property type="evidence" value="ECO:0007669"/>
    <property type="project" value="UniProtKB-SubCell"/>
</dbReference>
<dbReference type="EMBL" id="HBUF01013247">
    <property type="protein sequence ID" value="CAG6608803.1"/>
    <property type="molecule type" value="Transcribed_RNA"/>
</dbReference>
<dbReference type="AlphaFoldDB" id="A0A8D8YGY0"/>
<evidence type="ECO:0000256" key="12">
    <source>
        <dbReference type="ARBA" id="ARBA00039357"/>
    </source>
</evidence>
<evidence type="ECO:0000256" key="14">
    <source>
        <dbReference type="ARBA" id="ARBA00047820"/>
    </source>
</evidence>
<protein>
    <recommendedName>
        <fullName evidence="13">Haloacid dehalogenase-like hydrolase domain-containing protein 2</fullName>
        <ecNumber evidence="5">3.6.1.1</ecNumber>
    </recommendedName>
    <alternativeName>
        <fullName evidence="12">Phospholysine phosphohistidine inorganic pyrophosphate phosphatase</fullName>
    </alternativeName>
</protein>
<comment type="cofactor">
    <cofactor evidence="1">
        <name>Mg(2+)</name>
        <dbReference type="ChEBI" id="CHEBI:18420"/>
    </cofactor>
</comment>
<dbReference type="PANTHER" id="PTHR19288">
    <property type="entry name" value="4-NITROPHENYLPHOSPHATASE-RELATED"/>
    <property type="match status" value="1"/>
</dbReference>
<keyword evidence="7" id="KW-0479">Metal-binding</keyword>
<evidence type="ECO:0000256" key="2">
    <source>
        <dbReference type="ARBA" id="ARBA00004123"/>
    </source>
</evidence>
<keyword evidence="9" id="KW-0460">Magnesium</keyword>
<keyword evidence="8 16" id="KW-0378">Hydrolase</keyword>
<comment type="subcellular location">
    <subcellularLocation>
        <location evidence="3">Cytoplasm</location>
    </subcellularLocation>
    <subcellularLocation>
        <location evidence="2">Nucleus</location>
    </subcellularLocation>
</comment>
<comment type="similarity">
    <text evidence="4">Belongs to the HAD-like hydrolase superfamily.</text>
</comment>
<dbReference type="Pfam" id="PF13344">
    <property type="entry name" value="Hydrolase_6"/>
    <property type="match status" value="1"/>
</dbReference>
<dbReference type="EMBL" id="HBUF01201515">
    <property type="protein sequence ID" value="CAG6662078.1"/>
    <property type="molecule type" value="Transcribed_RNA"/>
</dbReference>
<dbReference type="EMBL" id="HBUF01623254">
    <property type="protein sequence ID" value="CAG6781496.1"/>
    <property type="molecule type" value="Transcribed_RNA"/>
</dbReference>
<keyword evidence="15" id="KW-0732">Signal</keyword>
<sequence length="300" mass="33032">MPVQLFSAVRKSSHPQHRLSFYLCLLLVHHLAASMTPASAAKLLLVDLSGTLHVGNQATRGAVEALDWVRARGVAVKFLTNTTKESKRDIFERLVKIGFKVDMSDILTSVSVAIDEVKRRGLKPLLITEPSVEREFNELYPELKQGERDSVVVGLVPDKFNYTVLNEAFRLLHSNPSAPIIAIHKGKYYQTEDGLSLGPGPFVAALEFASAREATVCGKPNQNIFLQALGQYTPQEAIMIGDDVTDDIQGAQRAGIRGCLVRTGKYRTGDENKIEPGPGFLYENFAEAVRDMFNKTATTS</sequence>
<feature type="signal peptide" evidence="15">
    <location>
        <begin position="1"/>
        <end position="40"/>
    </location>
</feature>
<dbReference type="EMBL" id="HBUF01623253">
    <property type="protein sequence ID" value="CAG6781494.1"/>
    <property type="molecule type" value="Transcribed_RNA"/>
</dbReference>
<dbReference type="Pfam" id="PF13242">
    <property type="entry name" value="Hydrolase_like"/>
    <property type="match status" value="1"/>
</dbReference>
<comment type="function">
    <text evidence="11">Phosphatase that hydrolyzes imidodiphosphate, 3-phosphohistidine and 6-phospholysine. Has broad substrate specificity and can also hydrolyze inorganic diphosphate, but with lower efficiency.</text>
</comment>
<dbReference type="InterPro" id="IPR023214">
    <property type="entry name" value="HAD_sf"/>
</dbReference>
<dbReference type="NCBIfam" id="TIGR01549">
    <property type="entry name" value="HAD-SF-IA-v1"/>
    <property type="match status" value="1"/>
</dbReference>
<accession>A0A8D8YGY0</accession>
<proteinExistence type="inferred from homology"/>
<keyword evidence="6" id="KW-0963">Cytoplasm</keyword>
<dbReference type="EMBL" id="HBUF01376662">
    <property type="protein sequence ID" value="CAG6728612.1"/>
    <property type="molecule type" value="Transcribed_RNA"/>
</dbReference>
<dbReference type="InterPro" id="IPR006439">
    <property type="entry name" value="HAD-SF_hydro_IA"/>
</dbReference>
<dbReference type="InterPro" id="IPR036412">
    <property type="entry name" value="HAD-like_sf"/>
</dbReference>
<evidence type="ECO:0000256" key="4">
    <source>
        <dbReference type="ARBA" id="ARBA00007958"/>
    </source>
</evidence>
<evidence type="ECO:0000256" key="8">
    <source>
        <dbReference type="ARBA" id="ARBA00022801"/>
    </source>
</evidence>
<evidence type="ECO:0000256" key="6">
    <source>
        <dbReference type="ARBA" id="ARBA00022490"/>
    </source>
</evidence>